<feature type="transmembrane region" description="Helical" evidence="1">
    <location>
        <begin position="143"/>
        <end position="160"/>
    </location>
</feature>
<feature type="transmembrane region" description="Helical" evidence="1">
    <location>
        <begin position="73"/>
        <end position="96"/>
    </location>
</feature>
<feature type="transmembrane region" description="Helical" evidence="1">
    <location>
        <begin position="300"/>
        <end position="322"/>
    </location>
</feature>
<dbReference type="GO" id="GO:0016020">
    <property type="term" value="C:membrane"/>
    <property type="evidence" value="ECO:0007669"/>
    <property type="project" value="TreeGrafter"/>
</dbReference>
<feature type="domain" description="Acyltransferase 3" evidence="2">
    <location>
        <begin position="9"/>
        <end position="348"/>
    </location>
</feature>
<organism evidence="4 5">
    <name type="scientific">Corynebacterium heidelbergense</name>
    <dbReference type="NCBI Taxonomy" id="2055947"/>
    <lineage>
        <taxon>Bacteria</taxon>
        <taxon>Bacillati</taxon>
        <taxon>Actinomycetota</taxon>
        <taxon>Actinomycetes</taxon>
        <taxon>Mycobacteriales</taxon>
        <taxon>Corynebacteriaceae</taxon>
        <taxon>Corynebacterium</taxon>
    </lineage>
</organism>
<evidence type="ECO:0000259" key="3">
    <source>
        <dbReference type="Pfam" id="PF19040"/>
    </source>
</evidence>
<evidence type="ECO:0000256" key="1">
    <source>
        <dbReference type="SAM" id="Phobius"/>
    </source>
</evidence>
<feature type="transmembrane region" description="Helical" evidence="1">
    <location>
        <begin position="12"/>
        <end position="28"/>
    </location>
</feature>
<dbReference type="Proteomes" id="UP000251047">
    <property type="component" value="Unassembled WGS sequence"/>
</dbReference>
<evidence type="ECO:0000313" key="5">
    <source>
        <dbReference type="Proteomes" id="UP000251047"/>
    </source>
</evidence>
<accession>A0A364VBH6</accession>
<feature type="transmembrane region" description="Helical" evidence="1">
    <location>
        <begin position="237"/>
        <end position="256"/>
    </location>
</feature>
<dbReference type="RefSeq" id="WP_112769600.1">
    <property type="nucleotide sequence ID" value="NZ_CP063191.1"/>
</dbReference>
<dbReference type="Pfam" id="PF01757">
    <property type="entry name" value="Acyl_transf_3"/>
    <property type="match status" value="1"/>
</dbReference>
<feature type="transmembrane region" description="Helical" evidence="1">
    <location>
        <begin position="383"/>
        <end position="403"/>
    </location>
</feature>
<feature type="transmembrane region" description="Helical" evidence="1">
    <location>
        <begin position="167"/>
        <end position="187"/>
    </location>
</feature>
<dbReference type="GO" id="GO:0009103">
    <property type="term" value="P:lipopolysaccharide biosynthetic process"/>
    <property type="evidence" value="ECO:0007669"/>
    <property type="project" value="TreeGrafter"/>
</dbReference>
<dbReference type="InterPro" id="IPR050879">
    <property type="entry name" value="Acyltransferase_3"/>
</dbReference>
<feature type="transmembrane region" description="Helical" evidence="1">
    <location>
        <begin position="199"/>
        <end position="216"/>
    </location>
</feature>
<name>A0A364VBH6_9CORY</name>
<protein>
    <recommendedName>
        <fullName evidence="6">Acyltransferase</fullName>
    </recommendedName>
</protein>
<dbReference type="PANTHER" id="PTHR23028">
    <property type="entry name" value="ACETYLTRANSFERASE"/>
    <property type="match status" value="1"/>
</dbReference>
<dbReference type="PANTHER" id="PTHR23028:SF53">
    <property type="entry name" value="ACYL_TRANSF_3 DOMAIN-CONTAINING PROTEIN"/>
    <property type="match status" value="1"/>
</dbReference>
<feature type="transmembrane region" description="Helical" evidence="1">
    <location>
        <begin position="34"/>
        <end position="52"/>
    </location>
</feature>
<keyword evidence="1" id="KW-0472">Membrane</keyword>
<dbReference type="OrthoDB" id="3404679at2"/>
<gene>
    <name evidence="4" type="ORF">CWC39_06000</name>
</gene>
<dbReference type="EMBL" id="PHQP01000038">
    <property type="protein sequence ID" value="RAV33916.1"/>
    <property type="molecule type" value="Genomic_DNA"/>
</dbReference>
<keyword evidence="1" id="KW-0812">Transmembrane</keyword>
<evidence type="ECO:0000259" key="2">
    <source>
        <dbReference type="Pfam" id="PF01757"/>
    </source>
</evidence>
<sequence>MASSRFRRDVEGLRGLAIALVVVFHIFVGRVSSGVDVFLLLGGVFFFSSQLGNARNPKGLTFLQSLLRIIRRLFPLLAVVVGSTLAASLAFMSTLVHNSVADDSVAALGYYINWQLALSGREYTTAQNPVSPFQHLWSMSAQMQIYVASLLLVAVLAFLFRRHSRRALTVVLMALVGASFSYAAVMAGTNQSVNYYSTFSRFWEVGLGGLLGMLILPRRADNGKRLPPIIPDLPPRLRQVIGWSGLTLIIATGWVVNGAQTFPGPWTLLPLSGAVLVLLAGQGAHTVGVTRLLNSRPLQFLGGISYALYLWHWPLLILAGQWKLWQSRAVMGGLAVIVASVVLAWITNRLVERPLRQKSRPRRSTVVFDREYLRASFAKWPKVVYSAVIVVIAGAVVCAPLLVERKHQLDDDQLWTVAQDRTLYPGALAFTEGRVPRGNLPLVPPLEDFEALLPPTQPDGCQIGFEGSDVVLKQNYNKSDTPCAYGDRGSKKTLYVIGGSHSEHYMPAMDEVGKLNHIRVVPLLKMGCPVNSTVPLWTGEPYPSCKEWSKKVVDYIDKNPPTEGILMTSTRPTDIWGTGPETVPKEYVDLVKDFSDKGIHSWLVRDNPWHMFDESQHPWGPVDMRTCVGEMEEGHRTMTPRGREFKGVADKNSVTKEEIAKINEECGTKQDRSLKPVNPAIKAYSGMDVTHVDLTNAICKDGYCPAIIGNMVAYRDAHHFTNVFATTLVPELDRQMFPNG</sequence>
<keyword evidence="1" id="KW-1133">Transmembrane helix</keyword>
<dbReference type="Pfam" id="PF19040">
    <property type="entry name" value="SGNH"/>
    <property type="match status" value="1"/>
</dbReference>
<dbReference type="AlphaFoldDB" id="A0A364VBH6"/>
<proteinExistence type="predicted"/>
<dbReference type="InterPro" id="IPR043968">
    <property type="entry name" value="SGNH"/>
</dbReference>
<evidence type="ECO:0008006" key="6">
    <source>
        <dbReference type="Google" id="ProtNLM"/>
    </source>
</evidence>
<feature type="transmembrane region" description="Helical" evidence="1">
    <location>
        <begin position="268"/>
        <end position="288"/>
    </location>
</feature>
<feature type="transmembrane region" description="Helical" evidence="1">
    <location>
        <begin position="328"/>
        <end position="351"/>
    </location>
</feature>
<dbReference type="GO" id="GO:0016747">
    <property type="term" value="F:acyltransferase activity, transferring groups other than amino-acyl groups"/>
    <property type="evidence" value="ECO:0007669"/>
    <property type="project" value="InterPro"/>
</dbReference>
<dbReference type="InterPro" id="IPR002656">
    <property type="entry name" value="Acyl_transf_3_dom"/>
</dbReference>
<reference evidence="4 5" key="1">
    <citation type="journal article" date="2018" name="Syst. Appl. Microbiol.">
        <title>Corynebacterium heidelbergense sp. nov., isolated from the preen glands of Egyptian geese (Alopochen aegyptiacus).</title>
        <authorList>
            <person name="Braun M.S."/>
            <person name="Wang E."/>
            <person name="Zimmermann S."/>
            <person name="Wink M."/>
        </authorList>
    </citation>
    <scope>NUCLEOTIDE SEQUENCE [LARGE SCALE GENOMIC DNA]</scope>
    <source>
        <strain evidence="4 5">DSM 104638</strain>
    </source>
</reference>
<evidence type="ECO:0000313" key="4">
    <source>
        <dbReference type="EMBL" id="RAV33916.1"/>
    </source>
</evidence>
<feature type="domain" description="SGNH" evidence="3">
    <location>
        <begin position="478"/>
        <end position="733"/>
    </location>
</feature>
<comment type="caution">
    <text evidence="4">The sequence shown here is derived from an EMBL/GenBank/DDBJ whole genome shotgun (WGS) entry which is preliminary data.</text>
</comment>